<dbReference type="AlphaFoldDB" id="A0A1G7GRZ9"/>
<dbReference type="Proteomes" id="UP000198922">
    <property type="component" value="Unassembled WGS sequence"/>
</dbReference>
<sequence length="191" mass="21510">MRETHDTRSPARAVEADGDAAGHQAASATVDLQRFELLRSALYHEDREDWYGRYSRMITFIVLLLGSSAVAAFGADHEIFGQIAGAMIAVLSGIALVWDMGGRMQAHAVLKRRFFWLMAEIERGRAPHAIMAEATLIYADEPPAMCAVNAVAHNRAGRNIYGDDFDRVALCWRQRTFRHWHAFRSLEEPRP</sequence>
<proteinExistence type="predicted"/>
<feature type="transmembrane region" description="Helical" evidence="2">
    <location>
        <begin position="79"/>
        <end position="98"/>
    </location>
</feature>
<keyword evidence="4" id="KW-1185">Reference proteome</keyword>
<evidence type="ECO:0000313" key="3">
    <source>
        <dbReference type="EMBL" id="SDE90925.1"/>
    </source>
</evidence>
<evidence type="ECO:0000256" key="1">
    <source>
        <dbReference type="SAM" id="MobiDB-lite"/>
    </source>
</evidence>
<keyword evidence="2" id="KW-0812">Transmembrane</keyword>
<feature type="transmembrane region" description="Helical" evidence="2">
    <location>
        <begin position="54"/>
        <end position="73"/>
    </location>
</feature>
<gene>
    <name evidence="3" type="ORF">SAMN04488567_2900</name>
</gene>
<organism evidence="3 4">
    <name type="scientific">Limimaricola pyoseonensis</name>
    <dbReference type="NCBI Taxonomy" id="521013"/>
    <lineage>
        <taxon>Bacteria</taxon>
        <taxon>Pseudomonadati</taxon>
        <taxon>Pseudomonadota</taxon>
        <taxon>Alphaproteobacteria</taxon>
        <taxon>Rhodobacterales</taxon>
        <taxon>Paracoccaceae</taxon>
        <taxon>Limimaricola</taxon>
    </lineage>
</organism>
<keyword evidence="2" id="KW-0472">Membrane</keyword>
<dbReference type="EMBL" id="FNAT01000005">
    <property type="protein sequence ID" value="SDE90925.1"/>
    <property type="molecule type" value="Genomic_DNA"/>
</dbReference>
<protein>
    <recommendedName>
        <fullName evidence="5">SMODS and SLOG-associating 2TM effector domain-containing protein</fullName>
    </recommendedName>
</protein>
<dbReference type="STRING" id="521013.SAMN04488567_2900"/>
<dbReference type="OrthoDB" id="8103752at2"/>
<keyword evidence="2" id="KW-1133">Transmembrane helix</keyword>
<evidence type="ECO:0008006" key="5">
    <source>
        <dbReference type="Google" id="ProtNLM"/>
    </source>
</evidence>
<reference evidence="4" key="1">
    <citation type="submission" date="2016-10" db="EMBL/GenBank/DDBJ databases">
        <authorList>
            <person name="Varghese N."/>
            <person name="Submissions S."/>
        </authorList>
    </citation>
    <scope>NUCLEOTIDE SEQUENCE [LARGE SCALE GENOMIC DNA]</scope>
    <source>
        <strain evidence="4">DSM 21424</strain>
    </source>
</reference>
<feature type="region of interest" description="Disordered" evidence="1">
    <location>
        <begin position="1"/>
        <end position="22"/>
    </location>
</feature>
<evidence type="ECO:0000313" key="4">
    <source>
        <dbReference type="Proteomes" id="UP000198922"/>
    </source>
</evidence>
<name>A0A1G7GRZ9_9RHOB</name>
<evidence type="ECO:0000256" key="2">
    <source>
        <dbReference type="SAM" id="Phobius"/>
    </source>
</evidence>
<dbReference type="RefSeq" id="WP_090113182.1">
    <property type="nucleotide sequence ID" value="NZ_FNAT01000005.1"/>
</dbReference>
<accession>A0A1G7GRZ9</accession>